<evidence type="ECO:0000259" key="1">
    <source>
        <dbReference type="Pfam" id="PF09994"/>
    </source>
</evidence>
<sequence>MSNDVTIGRAYFKENEGLHLNEYCSKTDEKALKEDRKVRIAYMIISNLESKDLIADEKDKEKILKKVKENYQKYLIRAVKQESIKDGKSLTFNLLKDRKEQEVDKKLVFLSTISLFSTKSYGTVLKADEYANAYNKKLEEDLKEKKEDISTTSLIYTFDSSQRLLSYEKDKQDGLEDDEQAYIIVSMPYVYNLVKGSNKQELELTYYENRVIASFMPELIVEYGVFFDGTNNNMYNIDFYKNFTDFLKEPVGNIQEEIKEKVLEKETKKQKPVEDITTIQEYILSTPNPKISNEVIILLLSQMDKAEKPIRYFDDKSNLSLDEKEVLKSTKANHAKKVFDFLVDVKDSSKRIEEKDIANFVREKILVDDDEGSSYVNGESNISRLYKVYDADDVKNSIDVAATTRFKLYESGSGTYNPFVEKDYEGDSVWGLGLAIGETGIKAHIIYSCIKIIEQLQAASIKRIDELVFDVFGFSRGAATARHFVCSILKEADIIKPSRREYTISMKGDKDIFYPFFGDDGYVNIAGKLFFNPFRTDVKEGQLGKKRVSNPYYKKEKIRIDSISFRFVGLYDTVSHYGLTQDDDSKDLNLDFYKDGNDKKIGQVVHLMADDEYRFNFDAYSIFPTINKSFRKQDKKLCKGGYKFEEYYIPGAHADIGGGYNISNETIFIAKQLSKNSEIPTELKNRIIAWNKKYSWLNSDNLTISTINRKKDFENLEKDGFYYISRYLPNSSQYIIYVYMHKAKVSNKYEYVALKLMHNRAIYQDVTEELVDKKDINPFERVPLGSLSSYRFSDSDTLIEACTALEENKELKIYKKDLYQKLKDDYLHHSSKNDSFVNRASNEEKENSDFYGRRVIYTASGSKFTRV</sequence>
<name>A0A4V1LQM9_9BACT</name>
<protein>
    <recommendedName>
        <fullName evidence="1">T6SS Phospholipase effector Tle1-like catalytic domain-containing protein</fullName>
    </recommendedName>
</protein>
<dbReference type="Proteomes" id="UP000290172">
    <property type="component" value="Unassembled WGS sequence"/>
</dbReference>
<comment type="caution">
    <text evidence="2">The sequence shown here is derived from an EMBL/GenBank/DDBJ whole genome shotgun (WGS) entry which is preliminary data.</text>
</comment>
<dbReference type="EMBL" id="PDKJ01000032">
    <property type="protein sequence ID" value="RXJ65258.1"/>
    <property type="molecule type" value="Genomic_DNA"/>
</dbReference>
<dbReference type="RefSeq" id="WP_128983808.1">
    <property type="nucleotide sequence ID" value="NZ_PDKJ01000032.1"/>
</dbReference>
<proteinExistence type="predicted"/>
<dbReference type="AlphaFoldDB" id="A0A4V1LQM9"/>
<feature type="domain" description="T6SS Phospholipase effector Tle1-like catalytic" evidence="1">
    <location>
        <begin position="377"/>
        <end position="671"/>
    </location>
</feature>
<dbReference type="Pfam" id="PF09994">
    <property type="entry name" value="T6SS_Tle1-like_cat"/>
    <property type="match status" value="1"/>
</dbReference>
<reference evidence="2 3" key="1">
    <citation type="submission" date="2017-10" db="EMBL/GenBank/DDBJ databases">
        <title>Genomics of the genus Arcobacter.</title>
        <authorList>
            <person name="Perez-Cataluna A."/>
            <person name="Figueras M.J."/>
        </authorList>
    </citation>
    <scope>NUCLEOTIDE SEQUENCE [LARGE SCALE GENOMIC DNA]</scope>
    <source>
        <strain evidence="2 3">CECT 8993</strain>
    </source>
</reference>
<evidence type="ECO:0000313" key="3">
    <source>
        <dbReference type="Proteomes" id="UP000290172"/>
    </source>
</evidence>
<evidence type="ECO:0000313" key="2">
    <source>
        <dbReference type="EMBL" id="RXJ65258.1"/>
    </source>
</evidence>
<organism evidence="2 3">
    <name type="scientific">Halarcobacter ebronensis</name>
    <dbReference type="NCBI Taxonomy" id="1462615"/>
    <lineage>
        <taxon>Bacteria</taxon>
        <taxon>Pseudomonadati</taxon>
        <taxon>Campylobacterota</taxon>
        <taxon>Epsilonproteobacteria</taxon>
        <taxon>Campylobacterales</taxon>
        <taxon>Arcobacteraceae</taxon>
        <taxon>Halarcobacter</taxon>
    </lineage>
</organism>
<dbReference type="PANTHER" id="PTHR33840:SF1">
    <property type="entry name" value="TLE1 PHOSPHOLIPASE DOMAIN-CONTAINING PROTEIN"/>
    <property type="match status" value="1"/>
</dbReference>
<gene>
    <name evidence="2" type="ORF">CRV08_15620</name>
</gene>
<dbReference type="InterPro" id="IPR018712">
    <property type="entry name" value="Tle1-like_cat"/>
</dbReference>
<accession>A0A4V1LQM9</accession>
<dbReference type="PANTHER" id="PTHR33840">
    <property type="match status" value="1"/>
</dbReference>